<keyword evidence="2" id="KW-1185">Reference proteome</keyword>
<dbReference type="AlphaFoldDB" id="F0NHC8"/>
<dbReference type="EMBL" id="CP002425">
    <property type="protein sequence ID" value="ADX85149.1"/>
    <property type="molecule type" value="Genomic_DNA"/>
</dbReference>
<evidence type="ECO:0000313" key="1">
    <source>
        <dbReference type="EMBL" id="ADX85149.1"/>
    </source>
</evidence>
<gene>
    <name evidence="1" type="ordered locus">SiRe_1082</name>
</gene>
<dbReference type="Proteomes" id="UP000002664">
    <property type="component" value="Chromosome"/>
</dbReference>
<sequence>MLTQRFKSFQLNGIQIGRIGRQEKQVKPRSSNENMRSSVKTSNIIMILLEFLTLSK</sequence>
<dbReference type="KEGG" id="sir:SiRe_1082"/>
<organism evidence="1 2">
    <name type="scientific">Saccharolobus islandicus (strain REY15A)</name>
    <name type="common">Sulfolobus islandicus</name>
    <dbReference type="NCBI Taxonomy" id="930945"/>
    <lineage>
        <taxon>Archaea</taxon>
        <taxon>Thermoproteota</taxon>
        <taxon>Thermoprotei</taxon>
        <taxon>Sulfolobales</taxon>
        <taxon>Sulfolobaceae</taxon>
        <taxon>Saccharolobus</taxon>
    </lineage>
</organism>
<protein>
    <submittedName>
        <fullName evidence="1">Uncharacterized protein</fullName>
    </submittedName>
</protein>
<dbReference type="HOGENOM" id="CLU_3003330_0_0_2"/>
<dbReference type="STRING" id="930945.SiRe_1082"/>
<reference evidence="1 2" key="1">
    <citation type="journal article" date="2011" name="J. Bacteriol.">
        <title>Genome analyses of icelandic strains of Sulfolobus islandicus, model organisms for genetic and virus-host interaction studies.</title>
        <authorList>
            <person name="Guo L."/>
            <person name="Brugger K."/>
            <person name="Liu C."/>
            <person name="Shah S.A."/>
            <person name="Zheng H."/>
            <person name="Zhu Y."/>
            <person name="Wang S."/>
            <person name="Lillestol R.K."/>
            <person name="Chen L."/>
            <person name="Frank J."/>
            <person name="Prangishvili D."/>
            <person name="Paulin L."/>
            <person name="She Q."/>
            <person name="Huang L."/>
            <person name="Garrett R.A."/>
        </authorList>
    </citation>
    <scope>NUCLEOTIDE SEQUENCE [LARGE SCALE GENOMIC DNA]</scope>
    <source>
        <strain evidence="1 2">REY15A</strain>
    </source>
</reference>
<proteinExistence type="predicted"/>
<accession>F0NHC8</accession>
<name>F0NHC8_SACI5</name>
<evidence type="ECO:0000313" key="2">
    <source>
        <dbReference type="Proteomes" id="UP000002664"/>
    </source>
</evidence>